<evidence type="ECO:0000313" key="1">
    <source>
        <dbReference type="EMBL" id="SHM95365.1"/>
    </source>
</evidence>
<dbReference type="EMBL" id="FRBT01000015">
    <property type="protein sequence ID" value="SHM95365.1"/>
    <property type="molecule type" value="Genomic_DNA"/>
</dbReference>
<dbReference type="GO" id="GO:0009432">
    <property type="term" value="P:SOS response"/>
    <property type="evidence" value="ECO:0007669"/>
    <property type="project" value="TreeGrafter"/>
</dbReference>
<sequence length="328" mass="38298">MILILGSDSYEQGTDPVIDWLIYYKAPFLKITLSDLFYNYNELLVDIGNKEIYFKGINLTKEVNVVWYRHFLECFSSAAEKKDLINIRKNKETFNEVKCFMEMFQEFLKDKKWFSGIDAIYLNKLTVLNDAAAAGFKTPYSAIFTSKKEVLEVFEKRKFEKMILKPFSDRSKSYYTIGDESYLSFVQEFSKESVQSLQNHFFPALFQEKIKAEFEIRVFYLDGICMSSAIFIEGGCETDDRKKIMDDSKINVVNYALPETVGGNLKKLMKKLNLMMGSIDLIYTDKCEYVFLEVNPIGQYSYESEKNNFYIEKNIAEHLIGCNNFTKK</sequence>
<gene>
    <name evidence="1" type="ORF">SAMN05444484_11517</name>
</gene>
<evidence type="ECO:0000313" key="2">
    <source>
        <dbReference type="Proteomes" id="UP000184028"/>
    </source>
</evidence>
<dbReference type="SUPFAM" id="SSF56059">
    <property type="entry name" value="Glutathione synthetase ATP-binding domain-like"/>
    <property type="match status" value="1"/>
</dbReference>
<dbReference type="PANTHER" id="PTHR21621">
    <property type="entry name" value="RIBOSOMAL PROTEIN S6 MODIFICATION PROTEIN"/>
    <property type="match status" value="1"/>
</dbReference>
<dbReference type="PANTHER" id="PTHR21621:SF0">
    <property type="entry name" value="BETA-CITRYLGLUTAMATE SYNTHASE B-RELATED"/>
    <property type="match status" value="1"/>
</dbReference>
<dbReference type="Gene3D" id="3.30.470.20">
    <property type="entry name" value="ATP-grasp fold, B domain"/>
    <property type="match status" value="1"/>
</dbReference>
<accession>A0A1M7MW28</accession>
<dbReference type="AlphaFoldDB" id="A0A1M7MW28"/>
<protein>
    <recommendedName>
        <fullName evidence="3">ATP-GRASP peptide maturase, grasp-with-spasm system</fullName>
    </recommendedName>
</protein>
<organism evidence="1 2">
    <name type="scientific">Flavobacterium chilense</name>
    <dbReference type="NCBI Taxonomy" id="946677"/>
    <lineage>
        <taxon>Bacteria</taxon>
        <taxon>Pseudomonadati</taxon>
        <taxon>Bacteroidota</taxon>
        <taxon>Flavobacteriia</taxon>
        <taxon>Flavobacteriales</taxon>
        <taxon>Flavobacteriaceae</taxon>
        <taxon>Flavobacterium</taxon>
    </lineage>
</organism>
<proteinExistence type="predicted"/>
<reference evidence="2" key="1">
    <citation type="submission" date="2016-11" db="EMBL/GenBank/DDBJ databases">
        <authorList>
            <person name="Varghese N."/>
            <person name="Submissions S."/>
        </authorList>
    </citation>
    <scope>NUCLEOTIDE SEQUENCE [LARGE SCALE GENOMIC DNA]</scope>
    <source>
        <strain evidence="2">DSM 24724</strain>
    </source>
</reference>
<name>A0A1M7MW28_9FLAO</name>
<dbReference type="Proteomes" id="UP000184028">
    <property type="component" value="Unassembled WGS sequence"/>
</dbReference>
<dbReference type="GO" id="GO:0005737">
    <property type="term" value="C:cytoplasm"/>
    <property type="evidence" value="ECO:0007669"/>
    <property type="project" value="TreeGrafter"/>
</dbReference>
<keyword evidence="2" id="KW-1185">Reference proteome</keyword>
<dbReference type="RefSeq" id="WP_068845843.1">
    <property type="nucleotide sequence ID" value="NZ_FRBT01000015.1"/>
</dbReference>
<dbReference type="OrthoDB" id="583309at2"/>
<evidence type="ECO:0008006" key="3">
    <source>
        <dbReference type="Google" id="ProtNLM"/>
    </source>
</evidence>
<dbReference type="GO" id="GO:0018169">
    <property type="term" value="F:ribosomal S6-glutamic acid ligase activity"/>
    <property type="evidence" value="ECO:0007669"/>
    <property type="project" value="TreeGrafter"/>
</dbReference>
<dbReference type="STRING" id="946677.SAMN05444484_11517"/>